<accession>A0A7W9EP42</accession>
<gene>
    <name evidence="2" type="ORF">FHS76_003680</name>
</gene>
<feature type="domain" description="Arc-like DNA binding" evidence="1">
    <location>
        <begin position="10"/>
        <end position="46"/>
    </location>
</feature>
<dbReference type="InterPro" id="IPR010985">
    <property type="entry name" value="Ribbon_hlx_hlx"/>
</dbReference>
<dbReference type="SUPFAM" id="SSF47598">
    <property type="entry name" value="Ribbon-helix-helix"/>
    <property type="match status" value="1"/>
</dbReference>
<protein>
    <recommendedName>
        <fullName evidence="1">Arc-like DNA binding domain-containing protein</fullName>
    </recommendedName>
</protein>
<dbReference type="GO" id="GO:0006355">
    <property type="term" value="P:regulation of DNA-templated transcription"/>
    <property type="evidence" value="ECO:0007669"/>
    <property type="project" value="InterPro"/>
</dbReference>
<dbReference type="RefSeq" id="WP_183656082.1">
    <property type="nucleotide sequence ID" value="NZ_JACIJG010000018.1"/>
</dbReference>
<dbReference type="InterPro" id="IPR013321">
    <property type="entry name" value="Arc_rbn_hlx_hlx"/>
</dbReference>
<reference evidence="2 3" key="1">
    <citation type="submission" date="2020-08" db="EMBL/GenBank/DDBJ databases">
        <title>Genomic Encyclopedia of Type Strains, Phase IV (KMG-IV): sequencing the most valuable type-strain genomes for metagenomic binning, comparative biology and taxonomic classification.</title>
        <authorList>
            <person name="Goeker M."/>
        </authorList>
    </citation>
    <scope>NUCLEOTIDE SEQUENCE [LARGE SCALE GENOMIC DNA]</scope>
    <source>
        <strain evidence="2 3">DSM 26944</strain>
    </source>
</reference>
<comment type="caution">
    <text evidence="2">The sequence shown here is derived from an EMBL/GenBank/DDBJ whole genome shotgun (WGS) entry which is preliminary data.</text>
</comment>
<dbReference type="Proteomes" id="UP000555546">
    <property type="component" value="Unassembled WGS sequence"/>
</dbReference>
<dbReference type="Pfam" id="PF03869">
    <property type="entry name" value="Arc"/>
    <property type="match status" value="1"/>
</dbReference>
<dbReference type="AlphaFoldDB" id="A0A7W9EP42"/>
<dbReference type="Gene3D" id="1.10.1220.10">
    <property type="entry name" value="Met repressor-like"/>
    <property type="match status" value="1"/>
</dbReference>
<keyword evidence="3" id="KW-1185">Reference proteome</keyword>
<name>A0A7W9EP42_9HYPH</name>
<evidence type="ECO:0000313" key="2">
    <source>
        <dbReference type="EMBL" id="MBB5703770.1"/>
    </source>
</evidence>
<proteinExistence type="predicted"/>
<sequence>MAKSSSPAADLDKVIVRLPDGMRDQLKSEAKENNRSLNAEIVARLERYSDEIDIRKKQRATIDQLWAHLGHIEQNKNFYRDLLVLERRNSAHISIILDMLVDLIYKEEDKIPDNLIHLAAKITVLMHRADGTETPLPDITLADIRAMDEWDLLPAELYVPD</sequence>
<dbReference type="InterPro" id="IPR005569">
    <property type="entry name" value="Arc_DNA-bd_dom"/>
</dbReference>
<dbReference type="EMBL" id="JACIJG010000018">
    <property type="protein sequence ID" value="MBB5703770.1"/>
    <property type="molecule type" value="Genomic_DNA"/>
</dbReference>
<evidence type="ECO:0000259" key="1">
    <source>
        <dbReference type="Pfam" id="PF03869"/>
    </source>
</evidence>
<organism evidence="2 3">
    <name type="scientific">Brucella daejeonensis</name>
    <dbReference type="NCBI Taxonomy" id="659015"/>
    <lineage>
        <taxon>Bacteria</taxon>
        <taxon>Pseudomonadati</taxon>
        <taxon>Pseudomonadota</taxon>
        <taxon>Alphaproteobacteria</taxon>
        <taxon>Hyphomicrobiales</taxon>
        <taxon>Brucellaceae</taxon>
        <taxon>Brucella/Ochrobactrum group</taxon>
        <taxon>Brucella</taxon>
    </lineage>
</organism>
<dbReference type="GO" id="GO:0003677">
    <property type="term" value="F:DNA binding"/>
    <property type="evidence" value="ECO:0007669"/>
    <property type="project" value="InterPro"/>
</dbReference>
<evidence type="ECO:0000313" key="3">
    <source>
        <dbReference type="Proteomes" id="UP000555546"/>
    </source>
</evidence>